<evidence type="ECO:0000256" key="2">
    <source>
        <dbReference type="ARBA" id="ARBA00022475"/>
    </source>
</evidence>
<feature type="transmembrane region" description="Helical" evidence="6">
    <location>
        <begin position="151"/>
        <end position="171"/>
    </location>
</feature>
<dbReference type="InterPro" id="IPR004670">
    <property type="entry name" value="NhaA"/>
</dbReference>
<dbReference type="GO" id="GO:0015385">
    <property type="term" value="F:sodium:proton antiporter activity"/>
    <property type="evidence" value="ECO:0007669"/>
    <property type="project" value="UniProtKB-UniRule"/>
</dbReference>
<comment type="subcellular location">
    <subcellularLocation>
        <location evidence="1">Cell inner membrane</location>
        <topology evidence="1">Multi-pass membrane protein</topology>
    </subcellularLocation>
    <subcellularLocation>
        <location evidence="6">Cell membrane</location>
        <topology evidence="6">Multi-pass membrane protein</topology>
    </subcellularLocation>
</comment>
<dbReference type="AlphaFoldDB" id="A0A2W1N6H9"/>
<feature type="transmembrane region" description="Helical" evidence="6">
    <location>
        <begin position="12"/>
        <end position="35"/>
    </location>
</feature>
<keyword evidence="6" id="KW-0406">Ion transport</keyword>
<dbReference type="Gene3D" id="1.20.1530.10">
    <property type="entry name" value="Na+/H+ antiporter like domain"/>
    <property type="match status" value="1"/>
</dbReference>
<dbReference type="HAMAP" id="MF_01844">
    <property type="entry name" value="NhaA"/>
    <property type="match status" value="1"/>
</dbReference>
<gene>
    <name evidence="6 7" type="primary">nhaA</name>
    <name evidence="7" type="ORF">DNU06_02620</name>
</gene>
<evidence type="ECO:0000256" key="3">
    <source>
        <dbReference type="ARBA" id="ARBA00022692"/>
    </source>
</evidence>
<keyword evidence="6" id="KW-0813">Transport</keyword>
<comment type="catalytic activity">
    <reaction evidence="6">
        <text>Na(+)(in) + 2 H(+)(out) = Na(+)(out) + 2 H(+)(in)</text>
        <dbReference type="Rhea" id="RHEA:29251"/>
        <dbReference type="ChEBI" id="CHEBI:15378"/>
        <dbReference type="ChEBI" id="CHEBI:29101"/>
    </reaction>
</comment>
<name>A0A2W1N6H9_9FLAO</name>
<evidence type="ECO:0000256" key="6">
    <source>
        <dbReference type="HAMAP-Rule" id="MF_01844"/>
    </source>
</evidence>
<comment type="similarity">
    <text evidence="6">Belongs to the NhaA Na(+)/H(+) (TC 2.A.33) antiporter family.</text>
</comment>
<organism evidence="7 8">
    <name type="scientific">Putridiphycobacter roseus</name>
    <dbReference type="NCBI Taxonomy" id="2219161"/>
    <lineage>
        <taxon>Bacteria</taxon>
        <taxon>Pseudomonadati</taxon>
        <taxon>Bacteroidota</taxon>
        <taxon>Flavobacteriia</taxon>
        <taxon>Flavobacteriales</taxon>
        <taxon>Crocinitomicaceae</taxon>
        <taxon>Putridiphycobacter</taxon>
    </lineage>
</organism>
<sequence length="433" mass="48459">MKSNFFQKQSSAGILLFIATIAALIVANSSLSSYYHQFMHLDFTFGFVDSFNITHSLEHWINDGLMAIFFLLVGLEIKSELKFGKLNSIKSALFPTVTAIGGVIVPAIVFYFLNKNSGNIDGWAIPMATDIAFVIGILAIIGSRVPSWVKVFITTVAVVDDLIAVLVIAFFYTDEINVLALSLAVIFTLVLVYFNYKNVYHLAPYLAVGFFLWWAVLASGVHATLAGVILAFTIPLKRDWTIEEIKESATQGFDFYLKAKEKDSPVTMKDAHLNLNKMRLEIESPLKRLERRLHNLVYFIIMPLFAFVNAGIFLDSDILNNALVSTISWGVFLGLLIGKPLGITVSFWIMYKLTIKEKNTPINLWMTIIGVGFLAGIGFTMSLFIANLSYTDEKLLEYAKISILLASIVSGFIGYYILRFKVKQYDEKGFDVS</sequence>
<comment type="caution">
    <text evidence="7">The sequence shown here is derived from an EMBL/GenBank/DDBJ whole genome shotgun (WGS) entry which is preliminary data.</text>
</comment>
<dbReference type="Pfam" id="PF06965">
    <property type="entry name" value="Na_H_antiport_1"/>
    <property type="match status" value="1"/>
</dbReference>
<feature type="transmembrane region" description="Helical" evidence="6">
    <location>
        <begin position="125"/>
        <end position="145"/>
    </location>
</feature>
<evidence type="ECO:0000256" key="4">
    <source>
        <dbReference type="ARBA" id="ARBA00022989"/>
    </source>
</evidence>
<accession>A0A2W1N6H9</accession>
<feature type="transmembrane region" description="Helical" evidence="6">
    <location>
        <begin position="202"/>
        <end position="232"/>
    </location>
</feature>
<comment type="function">
    <text evidence="6">Na(+)/H(+) antiporter that extrudes sodium in exchange for external protons.</text>
</comment>
<dbReference type="EMBL" id="QKSB01000001">
    <property type="protein sequence ID" value="PZE18741.1"/>
    <property type="molecule type" value="Genomic_DNA"/>
</dbReference>
<dbReference type="OrthoDB" id="9808135at2"/>
<evidence type="ECO:0000313" key="7">
    <source>
        <dbReference type="EMBL" id="PZE18741.1"/>
    </source>
</evidence>
<reference evidence="7 8" key="1">
    <citation type="submission" date="2018-06" db="EMBL/GenBank/DDBJ databases">
        <title>The draft genome sequence of Crocinitomix sp. SM1701.</title>
        <authorList>
            <person name="Zhang X."/>
        </authorList>
    </citation>
    <scope>NUCLEOTIDE SEQUENCE [LARGE SCALE GENOMIC DNA]</scope>
    <source>
        <strain evidence="7 8">SM1701</strain>
    </source>
</reference>
<proteinExistence type="inferred from homology"/>
<feature type="transmembrane region" description="Helical" evidence="6">
    <location>
        <begin position="362"/>
        <end position="386"/>
    </location>
</feature>
<dbReference type="NCBIfam" id="TIGR00773">
    <property type="entry name" value="NhaA"/>
    <property type="match status" value="1"/>
</dbReference>
<keyword evidence="5 6" id="KW-0472">Membrane</keyword>
<keyword evidence="4 6" id="KW-1133">Transmembrane helix</keyword>
<feature type="transmembrane region" description="Helical" evidence="6">
    <location>
        <begin position="296"/>
        <end position="314"/>
    </location>
</feature>
<evidence type="ECO:0000256" key="1">
    <source>
        <dbReference type="ARBA" id="ARBA00004429"/>
    </source>
</evidence>
<dbReference type="InterPro" id="IPR023171">
    <property type="entry name" value="Na/H_antiporter_dom_sf"/>
</dbReference>
<keyword evidence="6" id="KW-0915">Sodium</keyword>
<dbReference type="GO" id="GO:0005886">
    <property type="term" value="C:plasma membrane"/>
    <property type="evidence" value="ECO:0007669"/>
    <property type="project" value="UniProtKB-SubCell"/>
</dbReference>
<dbReference type="PANTHER" id="PTHR30341">
    <property type="entry name" value="SODIUM ION/PROTON ANTIPORTER NHAA-RELATED"/>
    <property type="match status" value="1"/>
</dbReference>
<feature type="transmembrane region" description="Helical" evidence="6">
    <location>
        <begin position="398"/>
        <end position="418"/>
    </location>
</feature>
<dbReference type="GO" id="GO:0006885">
    <property type="term" value="P:regulation of pH"/>
    <property type="evidence" value="ECO:0007669"/>
    <property type="project" value="UniProtKB-UniRule"/>
</dbReference>
<dbReference type="RefSeq" id="WP_111061642.1">
    <property type="nucleotide sequence ID" value="NZ_JBHUCU010000007.1"/>
</dbReference>
<dbReference type="Proteomes" id="UP000249248">
    <property type="component" value="Unassembled WGS sequence"/>
</dbReference>
<feature type="transmembrane region" description="Helical" evidence="6">
    <location>
        <begin position="326"/>
        <end position="350"/>
    </location>
</feature>
<dbReference type="PANTHER" id="PTHR30341:SF0">
    <property type="entry name" value="NA(+)_H(+) ANTIPORTER NHAA"/>
    <property type="match status" value="1"/>
</dbReference>
<feature type="transmembrane region" description="Helical" evidence="6">
    <location>
        <begin position="178"/>
        <end position="196"/>
    </location>
</feature>
<keyword evidence="2 6" id="KW-1003">Cell membrane</keyword>
<evidence type="ECO:0000313" key="8">
    <source>
        <dbReference type="Proteomes" id="UP000249248"/>
    </source>
</evidence>
<keyword evidence="6" id="KW-0739">Sodium transport</keyword>
<keyword evidence="3 6" id="KW-0812">Transmembrane</keyword>
<keyword evidence="6" id="KW-0050">Antiport</keyword>
<feature type="transmembrane region" description="Helical" evidence="6">
    <location>
        <begin position="92"/>
        <end position="113"/>
    </location>
</feature>
<evidence type="ECO:0000256" key="5">
    <source>
        <dbReference type="ARBA" id="ARBA00023136"/>
    </source>
</evidence>
<protein>
    <recommendedName>
        <fullName evidence="6">Na(+)/H(+) antiporter NhaA</fullName>
    </recommendedName>
    <alternativeName>
        <fullName evidence="6">Sodium/proton antiporter NhaA</fullName>
    </alternativeName>
</protein>
<keyword evidence="8" id="KW-1185">Reference proteome</keyword>